<proteinExistence type="predicted"/>
<evidence type="ECO:0008006" key="5">
    <source>
        <dbReference type="Google" id="ProtNLM"/>
    </source>
</evidence>
<reference evidence="3" key="1">
    <citation type="journal article" date="2014" name="Int. J. Syst. Evol. Microbiol.">
        <title>Complete genome sequence of Corynebacterium casei LMG S-19264T (=DSM 44701T), isolated from a smear-ripened cheese.</title>
        <authorList>
            <consortium name="US DOE Joint Genome Institute (JGI-PGF)"/>
            <person name="Walter F."/>
            <person name="Albersmeier A."/>
            <person name="Kalinowski J."/>
            <person name="Ruckert C."/>
        </authorList>
    </citation>
    <scope>NUCLEOTIDE SEQUENCE</scope>
    <source>
        <strain evidence="3">NBRC 12467</strain>
    </source>
</reference>
<dbReference type="EMBL" id="BSNZ01000010">
    <property type="protein sequence ID" value="GLQ85008.1"/>
    <property type="molecule type" value="Genomic_DNA"/>
</dbReference>
<keyword evidence="4" id="KW-1185">Reference proteome</keyword>
<protein>
    <recommendedName>
        <fullName evidence="5">Lipoprotein</fullName>
    </recommendedName>
</protein>
<evidence type="ECO:0000256" key="1">
    <source>
        <dbReference type="SAM" id="SignalP"/>
    </source>
</evidence>
<feature type="chain" id="PRO_5044704494" description="Lipoprotein" evidence="1">
    <location>
        <begin position="24"/>
        <end position="216"/>
    </location>
</feature>
<dbReference type="EMBL" id="BSNZ01000009">
    <property type="protein sequence ID" value="GLQ84837.1"/>
    <property type="molecule type" value="Genomic_DNA"/>
</dbReference>
<sequence length="216" mass="23562">MRRSILTLMLCSGLTFVPPQGHASPASTKPTSKITNIQPILIGNRPVTVHPTGFPPMTVTPFWRENGNAWGYTLYAVSIPEAEEPYRTALVDTEDADHNGQLLDMLQDIPHTGEDALQTIHFASARMDGKPAFLLFISTRDNGTNPAPQLSPAHIRVYQLTAGDGEPGSTLFYFALRTTLRPPVTTCHADIALSAATKIPFAKWNGDQEPVPTCLQ</sequence>
<evidence type="ECO:0000313" key="4">
    <source>
        <dbReference type="Proteomes" id="UP001156708"/>
    </source>
</evidence>
<evidence type="ECO:0000313" key="3">
    <source>
        <dbReference type="EMBL" id="GLQ85008.1"/>
    </source>
</evidence>
<evidence type="ECO:0000313" key="2">
    <source>
        <dbReference type="EMBL" id="GLQ84837.1"/>
    </source>
</evidence>
<reference evidence="3" key="3">
    <citation type="submission" date="2023-01" db="EMBL/GenBank/DDBJ databases">
        <title>Draft genome sequence of Gluconobacter sphaericus strain NBRC 12467.</title>
        <authorList>
            <person name="Sun Q."/>
            <person name="Mori K."/>
        </authorList>
    </citation>
    <scope>NUCLEOTIDE SEQUENCE</scope>
    <source>
        <strain evidence="3">NBRC 12467</strain>
    </source>
</reference>
<organism evidence="3 4">
    <name type="scientific">Gluconobacter sphaericus NBRC 12467</name>
    <dbReference type="NCBI Taxonomy" id="1307951"/>
    <lineage>
        <taxon>Bacteria</taxon>
        <taxon>Pseudomonadati</taxon>
        <taxon>Pseudomonadota</taxon>
        <taxon>Alphaproteobacteria</taxon>
        <taxon>Acetobacterales</taxon>
        <taxon>Acetobacteraceae</taxon>
        <taxon>Gluconobacter</taxon>
    </lineage>
</organism>
<dbReference type="AlphaFoldDB" id="A0AA37SIU4"/>
<name>A0AA37SIU4_9PROT</name>
<reference evidence="4" key="2">
    <citation type="journal article" date="2019" name="Int. J. Syst. Evol. Microbiol.">
        <title>The Global Catalogue of Microorganisms (GCM) 10K type strain sequencing project: providing services to taxonomists for standard genome sequencing and annotation.</title>
        <authorList>
            <consortium name="The Broad Institute Genomics Platform"/>
            <consortium name="The Broad Institute Genome Sequencing Center for Infectious Disease"/>
            <person name="Wu L."/>
            <person name="Ma J."/>
        </authorList>
    </citation>
    <scope>NUCLEOTIDE SEQUENCE [LARGE SCALE GENOMIC DNA]</scope>
    <source>
        <strain evidence="4">NBRC 12467</strain>
    </source>
</reference>
<feature type="signal peptide" evidence="1">
    <location>
        <begin position="1"/>
        <end position="23"/>
    </location>
</feature>
<dbReference type="Proteomes" id="UP001156708">
    <property type="component" value="Unassembled WGS sequence"/>
</dbReference>
<gene>
    <name evidence="2" type="ORF">GCM10007872_17450</name>
    <name evidence="3" type="ORF">GCM10007872_19160</name>
</gene>
<accession>A0AA37SIU4</accession>
<keyword evidence="1" id="KW-0732">Signal</keyword>
<comment type="caution">
    <text evidence="3">The sequence shown here is derived from an EMBL/GenBank/DDBJ whole genome shotgun (WGS) entry which is preliminary data.</text>
</comment>